<organism evidence="2">
    <name type="scientific">Edaphobacter paludis</name>
    <dbReference type="NCBI Taxonomy" id="3035702"/>
    <lineage>
        <taxon>Bacteria</taxon>
        <taxon>Pseudomonadati</taxon>
        <taxon>Acidobacteriota</taxon>
        <taxon>Terriglobia</taxon>
        <taxon>Terriglobales</taxon>
        <taxon>Acidobacteriaceae</taxon>
        <taxon>Edaphobacter</taxon>
    </lineage>
</organism>
<evidence type="ECO:0000313" key="1">
    <source>
        <dbReference type="EMBL" id="XBH11313.1"/>
    </source>
</evidence>
<evidence type="ECO:0000313" key="2">
    <source>
        <dbReference type="EMBL" id="XBH14742.1"/>
    </source>
</evidence>
<gene>
    <name evidence="1" type="ORF">P4G45_06210</name>
    <name evidence="2" type="ORF">P8936_06185</name>
</gene>
<name>A0AAU7DBN0_9BACT</name>
<dbReference type="RefSeq" id="WP_348268803.1">
    <property type="nucleotide sequence ID" value="NZ_CP121194.1"/>
</dbReference>
<accession>A0AAU7DBN0</accession>
<dbReference type="KEGG" id="epl:P4G45_06210"/>
<accession>A0AAU7D243</accession>
<dbReference type="EMBL" id="CP121194">
    <property type="protein sequence ID" value="XBH11313.1"/>
    <property type="molecule type" value="Genomic_DNA"/>
</dbReference>
<sequence length="92" mass="10566">MNDRTHDKDSPAFQRNRITQLASQLDECLGVEFYDNKPYPARTDIRFRLVDTSMGIRKIVGSIRQDCEWSASEIADKSDSEVIRMIAALRTT</sequence>
<dbReference type="AlphaFoldDB" id="A0AAU7DBN0"/>
<protein>
    <submittedName>
        <fullName evidence="2">Uncharacterized protein</fullName>
    </submittedName>
</protein>
<proteinExistence type="predicted"/>
<reference evidence="2" key="1">
    <citation type="submission" date="2023-03" db="EMBL/GenBank/DDBJ databases">
        <title>Edaphobacter sp.</title>
        <authorList>
            <person name="Huber K.J."/>
            <person name="Papendorf J."/>
            <person name="Pilke C."/>
            <person name="Bunk B."/>
            <person name="Sproeer C."/>
            <person name="Pester M."/>
        </authorList>
    </citation>
    <scope>NUCLEOTIDE SEQUENCE</scope>
    <source>
        <strain evidence="1">DSM 109919</strain>
        <strain evidence="2">DSM 109920</strain>
    </source>
</reference>
<dbReference type="EMBL" id="CP121195">
    <property type="protein sequence ID" value="XBH14742.1"/>
    <property type="molecule type" value="Genomic_DNA"/>
</dbReference>